<name>A0A2A5WUB8_9GAMM</name>
<evidence type="ECO:0000313" key="15">
    <source>
        <dbReference type="Proteomes" id="UP000219327"/>
    </source>
</evidence>
<evidence type="ECO:0000256" key="3">
    <source>
        <dbReference type="ARBA" id="ARBA00010088"/>
    </source>
</evidence>
<reference evidence="14 15" key="1">
    <citation type="submission" date="2017-08" db="EMBL/GenBank/DDBJ databases">
        <title>Fine stratification of microbial communities through a metagenomic profile of the photic zone.</title>
        <authorList>
            <person name="Haro-Moreno J.M."/>
            <person name="Lopez-Perez M."/>
            <person name="De La Torre J."/>
            <person name="Picazo A."/>
            <person name="Camacho A."/>
            <person name="Rodriguez-Valera F."/>
        </authorList>
    </citation>
    <scope>NUCLEOTIDE SEQUENCE [LARGE SCALE GENOMIC DNA]</scope>
    <source>
        <strain evidence="14">MED-G24</strain>
    </source>
</reference>
<dbReference type="EMBL" id="NTKD01000020">
    <property type="protein sequence ID" value="PDH39716.1"/>
    <property type="molecule type" value="Genomic_DNA"/>
</dbReference>
<dbReference type="Pfam" id="PF00561">
    <property type="entry name" value="Abhydrolase_1"/>
    <property type="match status" value="1"/>
</dbReference>
<evidence type="ECO:0000256" key="8">
    <source>
        <dbReference type="ARBA" id="ARBA00022670"/>
    </source>
</evidence>
<dbReference type="PRINTS" id="PR00793">
    <property type="entry name" value="PROAMNOPTASE"/>
</dbReference>
<evidence type="ECO:0000256" key="7">
    <source>
        <dbReference type="ARBA" id="ARBA00022490"/>
    </source>
</evidence>
<organism evidence="14 15">
    <name type="scientific">OM182 bacterium MED-G24</name>
    <dbReference type="NCBI Taxonomy" id="1986255"/>
    <lineage>
        <taxon>Bacteria</taxon>
        <taxon>Pseudomonadati</taxon>
        <taxon>Pseudomonadota</taxon>
        <taxon>Gammaproteobacteria</taxon>
        <taxon>OMG group</taxon>
        <taxon>OM182 clade</taxon>
    </lineage>
</organism>
<evidence type="ECO:0000256" key="6">
    <source>
        <dbReference type="ARBA" id="ARBA00022438"/>
    </source>
</evidence>
<comment type="subcellular location">
    <subcellularLocation>
        <location evidence="2 11">Cytoplasm</location>
    </subcellularLocation>
</comment>
<comment type="caution">
    <text evidence="14">The sequence shown here is derived from an EMBL/GenBank/DDBJ whole genome shotgun (WGS) entry which is preliminary data.</text>
</comment>
<keyword evidence="9 11" id="KW-0378">Hydrolase</keyword>
<dbReference type="GO" id="GO:0004177">
    <property type="term" value="F:aminopeptidase activity"/>
    <property type="evidence" value="ECO:0007669"/>
    <property type="project" value="UniProtKB-UniRule"/>
</dbReference>
<dbReference type="InterPro" id="IPR000073">
    <property type="entry name" value="AB_hydrolase_1"/>
</dbReference>
<evidence type="ECO:0000256" key="2">
    <source>
        <dbReference type="ARBA" id="ARBA00004496"/>
    </source>
</evidence>
<evidence type="ECO:0000256" key="10">
    <source>
        <dbReference type="ARBA" id="ARBA00029605"/>
    </source>
</evidence>
<dbReference type="GO" id="GO:0006508">
    <property type="term" value="P:proteolysis"/>
    <property type="evidence" value="ECO:0007669"/>
    <property type="project" value="UniProtKB-KW"/>
</dbReference>
<evidence type="ECO:0000256" key="9">
    <source>
        <dbReference type="ARBA" id="ARBA00022801"/>
    </source>
</evidence>
<dbReference type="InterPro" id="IPR029058">
    <property type="entry name" value="AB_hydrolase_fold"/>
</dbReference>
<dbReference type="InterPro" id="IPR005944">
    <property type="entry name" value="Pro_iminopeptidase"/>
</dbReference>
<comment type="catalytic activity">
    <reaction evidence="1 11 12">
        <text>Release of N-terminal proline from a peptide.</text>
        <dbReference type="EC" id="3.4.11.5"/>
    </reaction>
</comment>
<dbReference type="Gene3D" id="3.40.50.1820">
    <property type="entry name" value="alpha/beta hydrolase"/>
    <property type="match status" value="1"/>
</dbReference>
<evidence type="ECO:0000256" key="4">
    <source>
        <dbReference type="ARBA" id="ARBA00012568"/>
    </source>
</evidence>
<dbReference type="PANTHER" id="PTHR43722:SF1">
    <property type="entry name" value="PROLINE IMINOPEPTIDASE"/>
    <property type="match status" value="1"/>
</dbReference>
<dbReference type="NCBIfam" id="TIGR01249">
    <property type="entry name" value="pro_imino_pep_1"/>
    <property type="match status" value="1"/>
</dbReference>
<dbReference type="PIRSF" id="PIRSF006431">
    <property type="entry name" value="Pept_S33"/>
    <property type="match status" value="1"/>
</dbReference>
<dbReference type="Proteomes" id="UP000219327">
    <property type="component" value="Unassembled WGS sequence"/>
</dbReference>
<dbReference type="InterPro" id="IPR002410">
    <property type="entry name" value="Peptidase_S33"/>
</dbReference>
<keyword evidence="8 11" id="KW-0645">Protease</keyword>
<evidence type="ECO:0000259" key="13">
    <source>
        <dbReference type="Pfam" id="PF00561"/>
    </source>
</evidence>
<dbReference type="PANTHER" id="PTHR43722">
    <property type="entry name" value="PROLINE IMINOPEPTIDASE"/>
    <property type="match status" value="1"/>
</dbReference>
<evidence type="ECO:0000256" key="1">
    <source>
        <dbReference type="ARBA" id="ARBA00001585"/>
    </source>
</evidence>
<proteinExistence type="inferred from homology"/>
<dbReference type="AlphaFoldDB" id="A0A2A5WUB8"/>
<keyword evidence="6 11" id="KW-0031">Aminopeptidase</keyword>
<dbReference type="GO" id="GO:0005737">
    <property type="term" value="C:cytoplasm"/>
    <property type="evidence" value="ECO:0007669"/>
    <property type="project" value="UniProtKB-SubCell"/>
</dbReference>
<keyword evidence="7 11" id="KW-0963">Cytoplasm</keyword>
<evidence type="ECO:0000256" key="11">
    <source>
        <dbReference type="PIRNR" id="PIRNR006431"/>
    </source>
</evidence>
<evidence type="ECO:0000256" key="12">
    <source>
        <dbReference type="RuleBase" id="RU003421"/>
    </source>
</evidence>
<protein>
    <recommendedName>
        <fullName evidence="5 11">Proline iminopeptidase</fullName>
        <shortName evidence="11">PIP</shortName>
        <ecNumber evidence="4 11">3.4.11.5</ecNumber>
    </recommendedName>
    <alternativeName>
        <fullName evidence="10 11">Prolyl aminopeptidase</fullName>
    </alternativeName>
</protein>
<evidence type="ECO:0000313" key="14">
    <source>
        <dbReference type="EMBL" id="PDH39716.1"/>
    </source>
</evidence>
<sequence>MLPLYPEIKPYARHELKVDDTHTLYVDESGELDGIPVLFVHGGPGSGCEYDSRGFFDPEKYRIILFDQRGCGRSTPHGELSANTTSDLVADIERIREFLGVERWLLFGGGWGVTLSLVYAETHPDHVSGLVLRGALLGRQQDIDWMYREGASRFFPDHFEDFLRPIASEDRGDPVLGYSHRLEGADELARMAAAKAWSRWEADAGTLHPNPRLTRHMTSSHRAMARYRVGVHYLSQGCFLEDNQILKNVGAIAHIPGIIVHGRFDMLCPLQSAYDLHAAWPVAELHIIREAGHSATEPALIDALVRATRDMARRLSIT</sequence>
<comment type="similarity">
    <text evidence="3 11 12">Belongs to the peptidase S33 family.</text>
</comment>
<accession>A0A2A5WUB8</accession>
<dbReference type="SUPFAM" id="SSF53474">
    <property type="entry name" value="alpha/beta-Hydrolases"/>
    <property type="match status" value="1"/>
</dbReference>
<dbReference type="EC" id="3.4.11.5" evidence="4 11"/>
<evidence type="ECO:0000256" key="5">
    <source>
        <dbReference type="ARBA" id="ARBA00021843"/>
    </source>
</evidence>
<gene>
    <name evidence="14" type="primary">pip</name>
    <name evidence="14" type="ORF">CNE99_05015</name>
</gene>
<feature type="domain" description="AB hydrolase-1" evidence="13">
    <location>
        <begin position="36"/>
        <end position="295"/>
    </location>
</feature>